<dbReference type="Pfam" id="PF26133">
    <property type="entry name" value="DUF8039"/>
    <property type="match status" value="1"/>
</dbReference>
<feature type="domain" description="Ubiquitin-like protease family profile" evidence="5">
    <location>
        <begin position="694"/>
        <end position="861"/>
    </location>
</feature>
<dbReference type="Gene3D" id="3.40.395.10">
    <property type="entry name" value="Adenoviral Proteinase, Chain A"/>
    <property type="match status" value="1"/>
</dbReference>
<accession>A0A4U6VUB4</accession>
<evidence type="ECO:0000313" key="7">
    <source>
        <dbReference type="Proteomes" id="UP000298652"/>
    </source>
</evidence>
<comment type="similarity">
    <text evidence="1">Belongs to the peptidase C48 family.</text>
</comment>
<reference evidence="6" key="1">
    <citation type="submission" date="2019-03" db="EMBL/GenBank/DDBJ databases">
        <title>WGS assembly of Setaria viridis.</title>
        <authorList>
            <person name="Huang P."/>
            <person name="Jenkins J."/>
            <person name="Grimwood J."/>
            <person name="Barry K."/>
            <person name="Healey A."/>
            <person name="Mamidi S."/>
            <person name="Sreedasyam A."/>
            <person name="Shu S."/>
            <person name="Feldman M."/>
            <person name="Wu J."/>
            <person name="Yu Y."/>
            <person name="Chen C."/>
            <person name="Johnson J."/>
            <person name="Rokhsar D."/>
            <person name="Baxter I."/>
            <person name="Schmutz J."/>
            <person name="Brutnell T."/>
            <person name="Kellogg E."/>
        </authorList>
    </citation>
    <scope>NUCLEOTIDE SEQUENCE [LARGE SCALE GENOMIC DNA]</scope>
</reference>
<dbReference type="PANTHER" id="PTHR33018:SF34">
    <property type="entry name" value="OS02G0472350 PROTEIN"/>
    <property type="match status" value="1"/>
</dbReference>
<dbReference type="InterPro" id="IPR058352">
    <property type="entry name" value="DUF8039"/>
</dbReference>
<dbReference type="SUPFAM" id="SSF54001">
    <property type="entry name" value="Cysteine proteinases"/>
    <property type="match status" value="1"/>
</dbReference>
<dbReference type="GO" id="GO:0006508">
    <property type="term" value="P:proteolysis"/>
    <property type="evidence" value="ECO:0007669"/>
    <property type="project" value="UniProtKB-KW"/>
</dbReference>
<dbReference type="Pfam" id="PF02902">
    <property type="entry name" value="Peptidase_C48"/>
    <property type="match status" value="1"/>
</dbReference>
<evidence type="ECO:0000256" key="4">
    <source>
        <dbReference type="SAM" id="MobiDB-lite"/>
    </source>
</evidence>
<evidence type="ECO:0000256" key="1">
    <source>
        <dbReference type="ARBA" id="ARBA00005234"/>
    </source>
</evidence>
<dbReference type="InterPro" id="IPR038765">
    <property type="entry name" value="Papain-like_cys_pep_sf"/>
</dbReference>
<evidence type="ECO:0000313" key="6">
    <source>
        <dbReference type="EMBL" id="TKW28387.1"/>
    </source>
</evidence>
<protein>
    <recommendedName>
        <fullName evidence="5">Ubiquitin-like protease family profile domain-containing protein</fullName>
    </recommendedName>
</protein>
<dbReference type="PANTHER" id="PTHR33018">
    <property type="entry name" value="OS10G0338966 PROTEIN-RELATED"/>
    <property type="match status" value="1"/>
</dbReference>
<dbReference type="PROSITE" id="PS50600">
    <property type="entry name" value="ULP_PROTEASE"/>
    <property type="match status" value="1"/>
</dbReference>
<dbReference type="AlphaFoldDB" id="A0A4U6VUB4"/>
<dbReference type="EMBL" id="CM016554">
    <property type="protein sequence ID" value="TKW28387.1"/>
    <property type="molecule type" value="Genomic_DNA"/>
</dbReference>
<dbReference type="GO" id="GO:0008234">
    <property type="term" value="F:cysteine-type peptidase activity"/>
    <property type="evidence" value="ECO:0007669"/>
    <property type="project" value="InterPro"/>
</dbReference>
<gene>
    <name evidence="6" type="ORF">SEVIR_3G317300v2</name>
</gene>
<dbReference type="OMA" id="NASKKEC"/>
<evidence type="ECO:0000256" key="2">
    <source>
        <dbReference type="ARBA" id="ARBA00022670"/>
    </source>
</evidence>
<feature type="compositionally biased region" description="Basic residues" evidence="4">
    <location>
        <begin position="485"/>
        <end position="495"/>
    </location>
</feature>
<evidence type="ECO:0000259" key="5">
    <source>
        <dbReference type="PROSITE" id="PS50600"/>
    </source>
</evidence>
<keyword evidence="2" id="KW-0645">Protease</keyword>
<keyword evidence="7" id="KW-1185">Reference proteome</keyword>
<proteinExistence type="inferred from homology"/>
<feature type="region of interest" description="Disordered" evidence="4">
    <location>
        <begin position="444"/>
        <end position="500"/>
    </location>
</feature>
<dbReference type="InterPro" id="IPR003653">
    <property type="entry name" value="Peptidase_C48_C"/>
</dbReference>
<dbReference type="Gramene" id="TKW28387">
    <property type="protein sequence ID" value="TKW28387"/>
    <property type="gene ID" value="SEVIR_3G317300v2"/>
</dbReference>
<organism evidence="6 7">
    <name type="scientific">Setaria viridis</name>
    <name type="common">Green bristlegrass</name>
    <name type="synonym">Setaria italica subsp. viridis</name>
    <dbReference type="NCBI Taxonomy" id="4556"/>
    <lineage>
        <taxon>Eukaryota</taxon>
        <taxon>Viridiplantae</taxon>
        <taxon>Streptophyta</taxon>
        <taxon>Embryophyta</taxon>
        <taxon>Tracheophyta</taxon>
        <taxon>Spermatophyta</taxon>
        <taxon>Magnoliopsida</taxon>
        <taxon>Liliopsida</taxon>
        <taxon>Poales</taxon>
        <taxon>Poaceae</taxon>
        <taxon>PACMAD clade</taxon>
        <taxon>Panicoideae</taxon>
        <taxon>Panicodae</taxon>
        <taxon>Paniceae</taxon>
        <taxon>Cenchrinae</taxon>
        <taxon>Setaria</taxon>
    </lineage>
</organism>
<evidence type="ECO:0000256" key="3">
    <source>
        <dbReference type="ARBA" id="ARBA00022801"/>
    </source>
</evidence>
<dbReference type="Proteomes" id="UP000298652">
    <property type="component" value="Chromosome 3"/>
</dbReference>
<sequence>MRDKEDARYLIEQIIAGGSGSNIPITYTEDEGIQADMFLNMSGDGNDEPEHRVDNNAEQNLDMTEGFGERNKPRGRTKIMEGRLHITEVKEEGKPIAPEYVARKFMSEIRAMVRDNVPINIKQWKGRQDDPYVLPWTQKDMLWADVKKQFTLAEGVKEKDNSFVEYKMSEGSANKVHVNVPNASKKECHHCLGRCGYITTIPKWRKMEQDLFDRGIYYAHGGNLSQEDETLMFNETIRQKAKRLIKNIEDAKVAKLKGDRENNELTLALGNPEHPEHWQGYGIVPWKFTFHRDIDSYRSCKKKFIQVAKVVTEMAQSGALQDPNIVNPSHRRSSCASTMVPDEHMTRLPVDNQRYPVDDITQCTSGELHRPFGNITIKVAYGSALPILQGVGLERIVDSQYEGLELDLPGGDGERTLGDVLHAIILWLKRYIIIPGMEASLLPVDPPDDDHNTPPRSPLPGVRPAVSKELAAPLKKPRPPPSKLRQPKKTKKSKPIQKLPADMTTEELREISQATVKEFFKNCAEQRKAKEMEPKPLDPAKLKFFIGMSKEVKRTIVSNYEHSLVKSDEKKKWRGASSSSRTVPQLRDLPDKDTQTIQAVPLEQQIKVIGFMQDTSMSLAEVLGQFEPLAPKRIVPKWLFEVGKPLVRPELVQKLSTKMYEFHEWYIEQSANERLMFALQVKPIDFFGEGEKLLWIEFKDIYKVYHQDALDISLISAWVMMLIQRCHRESYFNVGFMDPSLVNQAQIRDQPKKTLKAVYNFLDKQNYKEYILLPYNFNFHWILLIIMIDRSHVIVYNSLREPPAEYQDIQYMLNSAWKRFLKTHYGDFKEKLTLNTKFPCLGEEQGNNLCGYYVCENMNSFVHGKLLSSHDLDMWKIQERLLEKQRIFAICEGLIGFLVDEVINPVGEFYYDGRSIAARATPQQDDPRNKVDKLLYI</sequence>
<keyword evidence="3" id="KW-0378">Hydrolase</keyword>
<name>A0A4U6VUB4_SETVI</name>